<dbReference type="EMBL" id="WNIA01000001">
    <property type="protein sequence ID" value="MTV97594.1"/>
    <property type="molecule type" value="Genomic_DNA"/>
</dbReference>
<dbReference type="Proteomes" id="UP000314107">
    <property type="component" value="Unassembled WGS sequence"/>
</dbReference>
<evidence type="ECO:0000313" key="6">
    <source>
        <dbReference type="EMBL" id="MTV97594.1"/>
    </source>
</evidence>
<dbReference type="EMBL" id="CABDQT010000012">
    <property type="protein sequence ID" value="VTH30650.1"/>
    <property type="molecule type" value="Genomic_DNA"/>
</dbReference>
<dbReference type="EMBL" id="CQVU01000002">
    <property type="protein sequence ID" value="CNZ94602.1"/>
    <property type="molecule type" value="Genomic_DNA"/>
</dbReference>
<dbReference type="Proteomes" id="UP000048507">
    <property type="component" value="Unassembled WGS sequence"/>
</dbReference>
<evidence type="ECO:0000313" key="10">
    <source>
        <dbReference type="EMBL" id="VMC96014.1"/>
    </source>
</evidence>
<dbReference type="Proteomes" id="UP000298847">
    <property type="component" value="Unassembled WGS sequence"/>
</dbReference>
<dbReference type="RefSeq" id="WP_000656286.1">
    <property type="nucleotide sequence ID" value="NZ_AP017971.1"/>
</dbReference>
<protein>
    <submittedName>
        <fullName evidence="2">Uncharacterized protein</fullName>
    </submittedName>
</protein>
<evidence type="ECO:0000313" key="16">
    <source>
        <dbReference type="Proteomes" id="UP000042967"/>
    </source>
</evidence>
<reference evidence="15 16" key="1">
    <citation type="submission" date="2015-03" db="EMBL/GenBank/DDBJ databases">
        <authorList>
            <consortium name="Pathogen Informatics"/>
            <person name="Murphy D."/>
        </authorList>
    </citation>
    <scope>NUCLEOTIDE SEQUENCE [LARGE SCALE GENOMIC DNA]</scope>
    <source>
        <strain evidence="3 16">SMRU1414</strain>
        <strain evidence="1">SMRU51</strain>
        <strain evidence="2 15">SMRU975</strain>
        <strain evidence="17">type strain: N</strain>
    </source>
</reference>
<evidence type="ECO:0000313" key="5">
    <source>
        <dbReference type="EMBL" id="MTV42127.1"/>
    </source>
</evidence>
<evidence type="ECO:0000313" key="23">
    <source>
        <dbReference type="Proteomes" id="UP000358702"/>
    </source>
</evidence>
<evidence type="ECO:0000313" key="12">
    <source>
        <dbReference type="EMBL" id="VQD07587.1"/>
    </source>
</evidence>
<evidence type="ECO:0000313" key="7">
    <source>
        <dbReference type="EMBL" id="MTW24324.1"/>
    </source>
</evidence>
<evidence type="ECO:0000313" key="26">
    <source>
        <dbReference type="Proteomes" id="UP000490982"/>
    </source>
</evidence>
<reference evidence="24 25" key="3">
    <citation type="submission" date="2019-11" db="EMBL/GenBank/DDBJ databases">
        <title>Growth characteristics of pneumococcus vary with the chemical composition of the capsule and with environmental conditions.</title>
        <authorList>
            <person name="Tothpal A."/>
            <person name="Desobry K."/>
            <person name="Joshi S."/>
            <person name="Wyllie A.L."/>
            <person name="Weinberger D.M."/>
        </authorList>
    </citation>
    <scope>NUCLEOTIDE SEQUENCE [LARGE SCALE GENOMIC DNA]</scope>
    <source>
        <strain evidence="5">Pnumococcus09N</strain>
        <strain evidence="25">pnumococcus09N</strain>
        <strain evidence="6">Pnumococcus19F</strain>
        <strain evidence="24">pnumococcus19F</strain>
        <strain evidence="7">Pnumococcus23A</strain>
        <strain evidence="26">pnumococcus23A</strain>
    </source>
</reference>
<evidence type="ECO:0000313" key="19">
    <source>
        <dbReference type="Proteomes" id="UP000310822"/>
    </source>
</evidence>
<evidence type="ECO:0000313" key="4">
    <source>
        <dbReference type="EMBL" id="MDS8038041.1"/>
    </source>
</evidence>
<proteinExistence type="predicted"/>
<accession>A0A0B7LPF2</accession>
<evidence type="ECO:0000313" key="13">
    <source>
        <dbReference type="EMBL" id="VSC31427.1"/>
    </source>
</evidence>
<evidence type="ECO:0000313" key="21">
    <source>
        <dbReference type="Proteomes" id="UP000311674"/>
    </source>
</evidence>
<dbReference type="Proteomes" id="UP000290138">
    <property type="component" value="Chromosome"/>
</dbReference>
<dbReference type="OrthoDB" id="2225234at2"/>
<evidence type="ECO:0000313" key="15">
    <source>
        <dbReference type="Proteomes" id="UP000042512"/>
    </source>
</evidence>
<dbReference type="EMBL" id="CAANCB010000008">
    <property type="protein sequence ID" value="VKB69282.1"/>
    <property type="molecule type" value="Genomic_DNA"/>
</dbReference>
<dbReference type="Proteomes" id="UP000437160">
    <property type="component" value="Unassembled WGS sequence"/>
</dbReference>
<evidence type="ECO:0000313" key="14">
    <source>
        <dbReference type="EMBL" id="VTH30650.1"/>
    </source>
</evidence>
<dbReference type="OMA" id="MVVFSHM"/>
<dbReference type="AlphaFoldDB" id="A0A0B7LPF2"/>
<dbReference type="Proteomes" id="UP001184693">
    <property type="component" value="Unassembled WGS sequence"/>
</dbReference>
<dbReference type="EMBL" id="CAAQRO010000009">
    <property type="protein sequence ID" value="VMC96014.1"/>
    <property type="molecule type" value="Genomic_DNA"/>
</dbReference>
<dbReference type="Proteomes" id="UP000311674">
    <property type="component" value="Unassembled WGS sequence"/>
</dbReference>
<reference evidence="4" key="4">
    <citation type="submission" date="2023-06" db="EMBL/GenBank/DDBJ databases">
        <title>PCVPA Blantyre Malawi Pneumococcal carriage surveillance isolates.</title>
        <authorList>
            <person name="Obolski U."/>
            <person name="Swarthout T.D."/>
            <person name="Kalizang'Oma A."/>
            <person name="Mwalukomo T.S."/>
            <person name="Cave R."/>
            <person name="Brown C."/>
            <person name="Cornick J."/>
            <person name="Kamng'Ona A."/>
            <person name="Msefula J."/>
            <person name="French N."/>
            <person name="Hyderman R."/>
        </authorList>
    </citation>
    <scope>NUCLEOTIDE SEQUENCE</scope>
    <source>
        <strain evidence="4">BVY8TH</strain>
    </source>
</reference>
<dbReference type="Proteomes" id="UP000310822">
    <property type="component" value="Unassembled WGS sequence"/>
</dbReference>
<evidence type="ECO:0000313" key="18">
    <source>
        <dbReference type="Proteomes" id="UP000298847"/>
    </source>
</evidence>
<evidence type="ECO:0000313" key="9">
    <source>
        <dbReference type="EMBL" id="VKB69282.1"/>
    </source>
</evidence>
<dbReference type="EMBL" id="CAASIK010000007">
    <property type="protein sequence ID" value="VNB54528.1"/>
    <property type="molecule type" value="Genomic_DNA"/>
</dbReference>
<gene>
    <name evidence="1" type="ORF">ERS019209_00302</name>
    <name evidence="2" type="ORF">ERS020485_00209</name>
    <name evidence="3" type="ORF">ERS020924_00409</name>
    <name evidence="6" type="ORF">GM536_00370</name>
    <name evidence="7" type="ORF">GM537_05545</name>
    <name evidence="5" type="ORF">GM545_00385</name>
    <name evidence="4" type="ORF">RLG82_03210</name>
    <name evidence="10" type="ORF">SAMEA2627268_01382</name>
    <name evidence="11" type="ORF">SAMEA2783718_01302</name>
    <name evidence="14" type="ORF">SAMEA3171064_01211</name>
    <name evidence="9" type="ORF">SAMEA3353631_01542</name>
    <name evidence="12" type="ORF">SAMEA3354366_01837</name>
    <name evidence="13" type="ORF">SAMEA3390019_01109</name>
    <name evidence="8" type="ORF">SAMEA3431391_01685</name>
</gene>
<name>A0A0B7LPF2_STREE</name>
<sequence>MKDYKINFDLGKIEYFDNNCLIQVYKFISFYDICEMVFAFHLPPDELITNVIFKEKINSMLKCYIDRLLYVFINPTHFTEKVNLQFYGSFFSYEFICREVGNILKNKGVKCNLNFFEGEEYL</sequence>
<dbReference type="EMBL" id="WNHU01000001">
    <property type="protein sequence ID" value="MTV42127.1"/>
    <property type="molecule type" value="Genomic_DNA"/>
</dbReference>
<dbReference type="Proteomes" id="UP000042512">
    <property type="component" value="Unassembled WGS sequence"/>
</dbReference>
<dbReference type="EMBL" id="CABBMN010000008">
    <property type="protein sequence ID" value="VSC31427.1"/>
    <property type="molecule type" value="Genomic_DNA"/>
</dbReference>
<evidence type="ECO:0000313" key="2">
    <source>
        <dbReference type="EMBL" id="CIY68199.1"/>
    </source>
</evidence>
<dbReference type="EMBL" id="CKRE01000002">
    <property type="protein sequence ID" value="CIY68199.1"/>
    <property type="molecule type" value="Genomic_DNA"/>
</dbReference>
<dbReference type="EMBL" id="CFFA01000002">
    <property type="protein sequence ID" value="CEX61843.1"/>
    <property type="molecule type" value="Genomic_DNA"/>
</dbReference>
<evidence type="ECO:0000313" key="22">
    <source>
        <dbReference type="Proteomes" id="UP000314107"/>
    </source>
</evidence>
<evidence type="ECO:0000313" key="20">
    <source>
        <dbReference type="Proteomes" id="UP000311381"/>
    </source>
</evidence>
<dbReference type="EMBL" id="WNHS01000017">
    <property type="protein sequence ID" value="MTW24324.1"/>
    <property type="molecule type" value="Genomic_DNA"/>
</dbReference>
<dbReference type="Proteomes" id="UP000490982">
    <property type="component" value="Unassembled WGS sequence"/>
</dbReference>
<evidence type="ECO:0000313" key="3">
    <source>
        <dbReference type="EMBL" id="CNZ94602.1"/>
    </source>
</evidence>
<evidence type="ECO:0000313" key="1">
    <source>
        <dbReference type="EMBL" id="CEX61843.1"/>
    </source>
</evidence>
<organism evidence="2 15">
    <name type="scientific">Streptococcus pneumoniae</name>
    <dbReference type="NCBI Taxonomy" id="1313"/>
    <lineage>
        <taxon>Bacteria</taxon>
        <taxon>Bacillati</taxon>
        <taxon>Bacillota</taxon>
        <taxon>Bacilli</taxon>
        <taxon>Lactobacillales</taxon>
        <taxon>Streptococcaceae</taxon>
        <taxon>Streptococcus</taxon>
    </lineage>
</organism>
<evidence type="ECO:0000313" key="17">
    <source>
        <dbReference type="Proteomes" id="UP000048507"/>
    </source>
</evidence>
<evidence type="ECO:0000313" key="8">
    <source>
        <dbReference type="EMBL" id="VFI32944.1"/>
    </source>
</evidence>
<evidence type="ECO:0000313" key="11">
    <source>
        <dbReference type="EMBL" id="VNB54528.1"/>
    </source>
</evidence>
<dbReference type="EMBL" id="CAAXWD010000006">
    <property type="protein sequence ID" value="VQD07587.1"/>
    <property type="molecule type" value="Genomic_DNA"/>
</dbReference>
<evidence type="ECO:0000313" key="25">
    <source>
        <dbReference type="Proteomes" id="UP000467349"/>
    </source>
</evidence>
<dbReference type="Proteomes" id="UP000358702">
    <property type="component" value="Unassembled WGS sequence"/>
</dbReference>
<reference evidence="18 19" key="2">
    <citation type="submission" date="2019-04" db="EMBL/GenBank/DDBJ databases">
        <authorList>
            <consortium name="Pathogen Informatics"/>
        </authorList>
    </citation>
    <scope>NUCLEOTIDE SEQUENCE [LARGE SCALE GENOMIC DNA]</scope>
    <source>
        <strain evidence="8">GPS_HK_21-sc-2296565</strain>
        <strain evidence="14 22">GPSC129</strain>
        <strain evidence="13 21">GPSC148</strain>
        <strain evidence="9 23">GPSC21</strain>
        <strain evidence="12 18">GPSC22</strain>
        <strain evidence="10 20">GPSC47</strain>
        <strain evidence="11 19">GPSC54</strain>
    </source>
</reference>
<dbReference type="EMBL" id="LR216058">
    <property type="protein sequence ID" value="VFI32944.1"/>
    <property type="molecule type" value="Genomic_DNA"/>
</dbReference>
<dbReference type="Proteomes" id="UP000311381">
    <property type="component" value="Unassembled WGS sequence"/>
</dbReference>
<dbReference type="Proteomes" id="UP000467349">
    <property type="component" value="Unassembled WGS sequence"/>
</dbReference>
<dbReference type="EMBL" id="JAVPGZ010000164">
    <property type="protein sequence ID" value="MDS8038041.1"/>
    <property type="molecule type" value="Genomic_DNA"/>
</dbReference>
<evidence type="ECO:0000313" key="24">
    <source>
        <dbReference type="Proteomes" id="UP000437160"/>
    </source>
</evidence>
<dbReference type="Proteomes" id="UP000042967">
    <property type="component" value="Unassembled WGS sequence"/>
</dbReference>